<protein>
    <recommendedName>
        <fullName evidence="1">Reverse transcriptase domain-containing protein</fullName>
    </recommendedName>
</protein>
<evidence type="ECO:0000313" key="3">
    <source>
        <dbReference type="RefSeq" id="XP_040938050.1"/>
    </source>
</evidence>
<dbReference type="SUPFAM" id="SSF56672">
    <property type="entry name" value="DNA/RNA polymerases"/>
    <property type="match status" value="1"/>
</dbReference>
<name>A0ABM2Z8K2_GOSHI</name>
<accession>A0ABM2Z8K2</accession>
<dbReference type="InterPro" id="IPR000477">
    <property type="entry name" value="RT_dom"/>
</dbReference>
<feature type="domain" description="Reverse transcriptase" evidence="1">
    <location>
        <begin position="2"/>
        <end position="54"/>
    </location>
</feature>
<keyword evidence="2" id="KW-1185">Reference proteome</keyword>
<evidence type="ECO:0000313" key="2">
    <source>
        <dbReference type="Proteomes" id="UP000818029"/>
    </source>
</evidence>
<reference evidence="2" key="1">
    <citation type="journal article" date="2020" name="Nat. Genet.">
        <title>Genomic diversifications of five Gossypium allopolyploid species and their impact on cotton improvement.</title>
        <authorList>
            <person name="Chen Z.J."/>
            <person name="Sreedasyam A."/>
            <person name="Ando A."/>
            <person name="Song Q."/>
            <person name="De Santiago L.M."/>
            <person name="Hulse-Kemp A.M."/>
            <person name="Ding M."/>
            <person name="Ye W."/>
            <person name="Kirkbride R.C."/>
            <person name="Jenkins J."/>
            <person name="Plott C."/>
            <person name="Lovell J."/>
            <person name="Lin Y.M."/>
            <person name="Vaughn R."/>
            <person name="Liu B."/>
            <person name="Simpson S."/>
            <person name="Scheffler B.E."/>
            <person name="Wen L."/>
            <person name="Saski C.A."/>
            <person name="Grover C.E."/>
            <person name="Hu G."/>
            <person name="Conover J.L."/>
            <person name="Carlson J.W."/>
            <person name="Shu S."/>
            <person name="Boston L.B."/>
            <person name="Williams M."/>
            <person name="Peterson D.G."/>
            <person name="McGee K."/>
            <person name="Jones D.C."/>
            <person name="Wendel J.F."/>
            <person name="Stelly D.M."/>
            <person name="Grimwood J."/>
            <person name="Schmutz J."/>
        </authorList>
    </citation>
    <scope>NUCLEOTIDE SEQUENCE [LARGE SCALE GENOMIC DNA]</scope>
    <source>
        <strain evidence="2">cv. TM-1</strain>
    </source>
</reference>
<dbReference type="Proteomes" id="UP000818029">
    <property type="component" value="Chromosome A11"/>
</dbReference>
<dbReference type="Gene3D" id="3.30.70.270">
    <property type="match status" value="1"/>
</dbReference>
<evidence type="ECO:0000259" key="1">
    <source>
        <dbReference type="Pfam" id="PF00078"/>
    </source>
</evidence>
<dbReference type="Pfam" id="PF00078">
    <property type="entry name" value="RVT_1"/>
    <property type="match status" value="1"/>
</dbReference>
<dbReference type="InterPro" id="IPR043502">
    <property type="entry name" value="DNA/RNA_pol_sf"/>
</dbReference>
<dbReference type="GeneID" id="121210040"/>
<dbReference type="InterPro" id="IPR050951">
    <property type="entry name" value="Retrovirus_Pol_polyprotein"/>
</dbReference>
<sequence>MVLFIYDILVYSKSEDEHDEHLRVVLHILHKKQLYAKFSKCEFWLREVTFLGHVVSAEGIRMGPRKIETVLDWKQPKSMSEIHSFLGLTGTDFSLQKLAKLYISEIVRLHELHEALDSRLDFSTAFHSQTDGQAKRMIQVQVSKTEDKVCLIRERLKAASDIWKSYADLKRKDIEYSMGDMSHSTEKATWEPKDLMRQQYPHLF</sequence>
<dbReference type="PANTHER" id="PTHR37984:SF5">
    <property type="entry name" value="PROTEIN NYNRIN-LIKE"/>
    <property type="match status" value="1"/>
</dbReference>
<organism evidence="2 3">
    <name type="scientific">Gossypium hirsutum</name>
    <name type="common">Upland cotton</name>
    <name type="synonym">Gossypium mexicanum</name>
    <dbReference type="NCBI Taxonomy" id="3635"/>
    <lineage>
        <taxon>Eukaryota</taxon>
        <taxon>Viridiplantae</taxon>
        <taxon>Streptophyta</taxon>
        <taxon>Embryophyta</taxon>
        <taxon>Tracheophyta</taxon>
        <taxon>Spermatophyta</taxon>
        <taxon>Magnoliopsida</taxon>
        <taxon>eudicotyledons</taxon>
        <taxon>Gunneridae</taxon>
        <taxon>Pentapetalae</taxon>
        <taxon>rosids</taxon>
        <taxon>malvids</taxon>
        <taxon>Malvales</taxon>
        <taxon>Malvaceae</taxon>
        <taxon>Malvoideae</taxon>
        <taxon>Gossypium</taxon>
    </lineage>
</organism>
<reference evidence="3" key="2">
    <citation type="submission" date="2025-08" db="UniProtKB">
        <authorList>
            <consortium name="RefSeq"/>
        </authorList>
    </citation>
    <scope>IDENTIFICATION</scope>
</reference>
<gene>
    <name evidence="3" type="primary">LOC121210040</name>
</gene>
<dbReference type="InterPro" id="IPR043128">
    <property type="entry name" value="Rev_trsase/Diguanyl_cyclase"/>
</dbReference>
<proteinExistence type="predicted"/>
<dbReference type="PANTHER" id="PTHR37984">
    <property type="entry name" value="PROTEIN CBG26694"/>
    <property type="match status" value="1"/>
</dbReference>
<dbReference type="RefSeq" id="XP_040938050.1">
    <property type="nucleotide sequence ID" value="XM_041082116.1"/>
</dbReference>